<keyword evidence="2" id="KW-0812">Transmembrane</keyword>
<protein>
    <recommendedName>
        <fullName evidence="3">DUF2231 domain-containing protein</fullName>
    </recommendedName>
</protein>
<dbReference type="Proteomes" id="UP001500928">
    <property type="component" value="Unassembled WGS sequence"/>
</dbReference>
<feature type="region of interest" description="Disordered" evidence="1">
    <location>
        <begin position="1"/>
        <end position="27"/>
    </location>
</feature>
<evidence type="ECO:0000259" key="3">
    <source>
        <dbReference type="Pfam" id="PF09990"/>
    </source>
</evidence>
<evidence type="ECO:0000256" key="1">
    <source>
        <dbReference type="SAM" id="MobiDB-lite"/>
    </source>
</evidence>
<keyword evidence="5" id="KW-1185">Reference proteome</keyword>
<name>A0ABP9B770_9PSEU</name>
<dbReference type="InterPro" id="IPR019251">
    <property type="entry name" value="DUF2231_TM"/>
</dbReference>
<organism evidence="4 5">
    <name type="scientific">Actinomycetospora chlora</name>
    <dbReference type="NCBI Taxonomy" id="663608"/>
    <lineage>
        <taxon>Bacteria</taxon>
        <taxon>Bacillati</taxon>
        <taxon>Actinomycetota</taxon>
        <taxon>Actinomycetes</taxon>
        <taxon>Pseudonocardiales</taxon>
        <taxon>Pseudonocardiaceae</taxon>
        <taxon>Actinomycetospora</taxon>
    </lineage>
</organism>
<feature type="transmembrane region" description="Helical" evidence="2">
    <location>
        <begin position="49"/>
        <end position="71"/>
    </location>
</feature>
<keyword evidence="2" id="KW-1133">Transmembrane helix</keyword>
<evidence type="ECO:0000313" key="5">
    <source>
        <dbReference type="Proteomes" id="UP001500928"/>
    </source>
</evidence>
<accession>A0ABP9B770</accession>
<feature type="domain" description="DUF2231" evidence="3">
    <location>
        <begin position="43"/>
        <end position="180"/>
    </location>
</feature>
<feature type="transmembrane region" description="Helical" evidence="2">
    <location>
        <begin position="116"/>
        <end position="136"/>
    </location>
</feature>
<evidence type="ECO:0000256" key="2">
    <source>
        <dbReference type="SAM" id="Phobius"/>
    </source>
</evidence>
<dbReference type="Pfam" id="PF09990">
    <property type="entry name" value="DUF2231"/>
    <property type="match status" value="1"/>
</dbReference>
<gene>
    <name evidence="4" type="ORF">GCM10023200_26940</name>
</gene>
<feature type="transmembrane region" description="Helical" evidence="2">
    <location>
        <begin position="148"/>
        <end position="173"/>
    </location>
</feature>
<feature type="compositionally biased region" description="Low complexity" evidence="1">
    <location>
        <begin position="1"/>
        <end position="14"/>
    </location>
</feature>
<evidence type="ECO:0000313" key="4">
    <source>
        <dbReference type="EMBL" id="GAA4790570.1"/>
    </source>
</evidence>
<feature type="transmembrane region" description="Helical" evidence="2">
    <location>
        <begin position="83"/>
        <end position="104"/>
    </location>
</feature>
<reference evidence="5" key="1">
    <citation type="journal article" date="2019" name="Int. J. Syst. Evol. Microbiol.">
        <title>The Global Catalogue of Microorganisms (GCM) 10K type strain sequencing project: providing services to taxonomists for standard genome sequencing and annotation.</title>
        <authorList>
            <consortium name="The Broad Institute Genomics Platform"/>
            <consortium name="The Broad Institute Genome Sequencing Center for Infectious Disease"/>
            <person name="Wu L."/>
            <person name="Ma J."/>
        </authorList>
    </citation>
    <scope>NUCLEOTIDE SEQUENCE [LARGE SCALE GENOMIC DNA]</scope>
    <source>
        <strain evidence="5">JCM 17979</strain>
    </source>
</reference>
<dbReference type="EMBL" id="BAABHO010000019">
    <property type="protein sequence ID" value="GAA4790570.1"/>
    <property type="molecule type" value="Genomic_DNA"/>
</dbReference>
<sequence length="201" mass="20609">MVGRGVVGVVSSESRAGRPGRRPIAPPAEAKQPVNAALAGPYGHPWHPLLVTVPIGAWVASLVFDVGSFVVPAAGFLVAGSRWLIALGVLGGLAAALVGALDLLAIPPHTPARRTAVAHMVLNLVVVAAYVTGFLWRRGTEGASTVGAGQLALSVVAVALLAVSGSLGGRLVFRFGVRVADERTQVTGYRDVRDEVGEETA</sequence>
<proteinExistence type="predicted"/>
<keyword evidence="2" id="KW-0472">Membrane</keyword>
<comment type="caution">
    <text evidence="4">The sequence shown here is derived from an EMBL/GenBank/DDBJ whole genome shotgun (WGS) entry which is preliminary data.</text>
</comment>